<name>A0ABN4LGW4_9ALTE</name>
<dbReference type="NCBIfam" id="TIGR02532">
    <property type="entry name" value="IV_pilin_GFxxxE"/>
    <property type="match status" value="1"/>
</dbReference>
<feature type="transmembrane region" description="Helical" evidence="1">
    <location>
        <begin position="21"/>
        <end position="43"/>
    </location>
</feature>
<accession>A0ABN4LGW4</accession>
<evidence type="ECO:0000313" key="3">
    <source>
        <dbReference type="Proteomes" id="UP000056750"/>
    </source>
</evidence>
<dbReference type="InterPro" id="IPR045584">
    <property type="entry name" value="Pilin-like"/>
</dbReference>
<keyword evidence="1" id="KW-1133">Transmembrane helix</keyword>
<keyword evidence="3" id="KW-1185">Reference proteome</keyword>
<proteinExistence type="predicted"/>
<sequence>MRKTGVVQMKKQRHQIAAKQLGFTLIELVIVVVLLGLLAAVAIPRFLDITEQAEDATVEGVAGGFATGVGLVRAQWEIEGRPEENASTNQTFVTLDGINVAVDQDTGYPTGLLNGDGNSQDTAITALDCESIFSLIMQSAPSITSSFSESPFDGYRYFATNSSGSGASGNDLCYYYLSQSIKNLNSSPTNDTQGDGFLYDPRIGQVIVFSNDSNS</sequence>
<evidence type="ECO:0000313" key="2">
    <source>
        <dbReference type="EMBL" id="AMJ72963.1"/>
    </source>
</evidence>
<protein>
    <submittedName>
        <fullName evidence="2">Prepilin cleavage protein</fullName>
    </submittedName>
</protein>
<dbReference type="Gene3D" id="3.30.700.10">
    <property type="entry name" value="Glycoprotein, Type 4 Pilin"/>
    <property type="match status" value="1"/>
</dbReference>
<dbReference type="Proteomes" id="UP000056750">
    <property type="component" value="Chromosome"/>
</dbReference>
<reference evidence="2 3" key="1">
    <citation type="submission" date="2015-12" db="EMBL/GenBank/DDBJ databases">
        <title>Intraspecies pangenome expansion in the marine bacterium Alteromonas.</title>
        <authorList>
            <person name="Lopez-Perez M."/>
            <person name="Rodriguez-Valera F."/>
        </authorList>
    </citation>
    <scope>NUCLEOTIDE SEQUENCE [LARGE SCALE GENOMIC DNA]</scope>
    <source>
        <strain evidence="2 3">LMG 21861</strain>
    </source>
</reference>
<dbReference type="SUPFAM" id="SSF54523">
    <property type="entry name" value="Pili subunits"/>
    <property type="match status" value="1"/>
</dbReference>
<evidence type="ECO:0000256" key="1">
    <source>
        <dbReference type="SAM" id="Phobius"/>
    </source>
</evidence>
<dbReference type="Pfam" id="PF07963">
    <property type="entry name" value="N_methyl"/>
    <property type="match status" value="1"/>
</dbReference>
<keyword evidence="1" id="KW-0812">Transmembrane</keyword>
<organism evidence="2 3">
    <name type="scientific">Alteromonas stellipolaris</name>
    <dbReference type="NCBI Taxonomy" id="233316"/>
    <lineage>
        <taxon>Bacteria</taxon>
        <taxon>Pseudomonadati</taxon>
        <taxon>Pseudomonadota</taxon>
        <taxon>Gammaproteobacteria</taxon>
        <taxon>Alteromonadales</taxon>
        <taxon>Alteromonadaceae</taxon>
        <taxon>Alteromonas/Salinimonas group</taxon>
        <taxon>Alteromonas</taxon>
    </lineage>
</organism>
<gene>
    <name evidence="2" type="ORF">AVL57_02600</name>
</gene>
<dbReference type="InterPro" id="IPR012902">
    <property type="entry name" value="N_methyl_site"/>
</dbReference>
<keyword evidence="1" id="KW-0472">Membrane</keyword>
<dbReference type="EMBL" id="CP013926">
    <property type="protein sequence ID" value="AMJ72963.1"/>
    <property type="molecule type" value="Genomic_DNA"/>
</dbReference>